<evidence type="ECO:0000256" key="11">
    <source>
        <dbReference type="ARBA" id="ARBA00031181"/>
    </source>
</evidence>
<proteinExistence type="inferred from homology"/>
<evidence type="ECO:0000256" key="4">
    <source>
        <dbReference type="ARBA" id="ARBA00005254"/>
    </source>
</evidence>
<name>A0A9P0F1M6_BEMTA</name>
<dbReference type="GO" id="GO:0006574">
    <property type="term" value="P:L-valine catabolic process"/>
    <property type="evidence" value="ECO:0007669"/>
    <property type="project" value="TreeGrafter"/>
</dbReference>
<dbReference type="Gene3D" id="3.90.226.10">
    <property type="entry name" value="2-enoyl-CoA Hydratase, Chain A, domain 1"/>
    <property type="match status" value="1"/>
</dbReference>
<evidence type="ECO:0000256" key="8">
    <source>
        <dbReference type="ARBA" id="ARBA00022801"/>
    </source>
</evidence>
<dbReference type="AlphaFoldDB" id="A0A9P0F1M6"/>
<dbReference type="GO" id="GO:0005739">
    <property type="term" value="C:mitochondrion"/>
    <property type="evidence" value="ECO:0007669"/>
    <property type="project" value="UniProtKB-SubCell"/>
</dbReference>
<evidence type="ECO:0000256" key="6">
    <source>
        <dbReference type="ARBA" id="ARBA00016714"/>
    </source>
</evidence>
<evidence type="ECO:0000256" key="3">
    <source>
        <dbReference type="ARBA" id="ARBA00005109"/>
    </source>
</evidence>
<accession>A0A9P0F1M6</accession>
<reference evidence="13" key="1">
    <citation type="submission" date="2021-12" db="EMBL/GenBank/DDBJ databases">
        <authorList>
            <person name="King R."/>
        </authorList>
    </citation>
    <scope>NUCLEOTIDE SEQUENCE</scope>
</reference>
<dbReference type="GO" id="GO:0003860">
    <property type="term" value="F:3-hydroxyisobutyryl-CoA hydrolase activity"/>
    <property type="evidence" value="ECO:0007669"/>
    <property type="project" value="UniProtKB-EC"/>
</dbReference>
<gene>
    <name evidence="13" type="ORF">BEMITA_LOCUS4375</name>
</gene>
<sequence>MFPVSLSANFKAYKICAIKLLFWCSMIYHKFSQVKAIILLPKQPKPLQEIFKLHKRKMSSAATATEPEVPDDVLFESTDVFGVATLNRPKALNALNLSMVTKLTRKLEEWEKTKQFVIVKGAGEKAFCAGGDVRYATALEPSQNSRGKTFFRNEYIMNNLIGTYSIPYIALIDGITMGGGVGISVHGHYRIATEKTLFAMPETAIGLFPDVGGSYFLPRLIGKLGLYLGLSGHQLKGSDVMKAGIATHYIESSKLPKLYEELTNSTTADNLDSVITKHTDLMHSHPFSLLPLRSKIDHCFSGNTIEEIVQRLKEDKSDWANNTLENLKKMSPLSLKITKRANDFGSKQSLQDCLKMENRLAAAAIEARVSKDFYEGVRALLVDKDKNPKWNPKTLEEISDDTVNKCFGPLEHIEEEISYLRSRKK</sequence>
<dbReference type="SUPFAM" id="SSF52096">
    <property type="entry name" value="ClpP/crotonase"/>
    <property type="match status" value="1"/>
</dbReference>
<dbReference type="EC" id="3.1.2.4" evidence="5"/>
<keyword evidence="14" id="KW-1185">Reference proteome</keyword>
<comment type="catalytic activity">
    <reaction evidence="1">
        <text>3-hydroxy-2-methylpropanoyl-CoA + H2O = 3-hydroxy-2-methylpropanoate + CoA + H(+)</text>
        <dbReference type="Rhea" id="RHEA:20888"/>
        <dbReference type="ChEBI" id="CHEBI:11805"/>
        <dbReference type="ChEBI" id="CHEBI:15377"/>
        <dbReference type="ChEBI" id="CHEBI:15378"/>
        <dbReference type="ChEBI" id="CHEBI:57287"/>
        <dbReference type="ChEBI" id="CHEBI:57340"/>
        <dbReference type="EC" id="3.1.2.4"/>
    </reaction>
</comment>
<dbReference type="InterPro" id="IPR045004">
    <property type="entry name" value="ECH_dom"/>
</dbReference>
<comment type="subcellular location">
    <subcellularLocation>
        <location evidence="2">Mitochondrion</location>
    </subcellularLocation>
</comment>
<dbReference type="PANTHER" id="PTHR43176:SF3">
    <property type="entry name" value="3-HYDROXYISOBUTYRYL-COA HYDROLASE, MITOCHONDRIAL"/>
    <property type="match status" value="1"/>
</dbReference>
<keyword evidence="9" id="KW-0496">Mitochondrion</keyword>
<dbReference type="InterPro" id="IPR032259">
    <property type="entry name" value="HIBYL-CoA-H"/>
</dbReference>
<evidence type="ECO:0000256" key="1">
    <source>
        <dbReference type="ARBA" id="ARBA00001709"/>
    </source>
</evidence>
<evidence type="ECO:0000256" key="10">
    <source>
        <dbReference type="ARBA" id="ARBA00024871"/>
    </source>
</evidence>
<evidence type="ECO:0000256" key="7">
    <source>
        <dbReference type="ARBA" id="ARBA00022456"/>
    </source>
</evidence>
<dbReference type="EMBL" id="OU963863">
    <property type="protein sequence ID" value="CAH0385118.1"/>
    <property type="molecule type" value="Genomic_DNA"/>
</dbReference>
<evidence type="ECO:0000313" key="14">
    <source>
        <dbReference type="Proteomes" id="UP001152759"/>
    </source>
</evidence>
<dbReference type="PANTHER" id="PTHR43176">
    <property type="entry name" value="3-HYDROXYISOBUTYRYL-COA HYDROLASE-RELATED"/>
    <property type="match status" value="1"/>
</dbReference>
<dbReference type="FunFam" id="3.90.226.10:FF:000026">
    <property type="entry name" value="3-hydroxyisobutyryl-CoA hydrolase, mitochondrial"/>
    <property type="match status" value="1"/>
</dbReference>
<comment type="pathway">
    <text evidence="3">Amino-acid degradation; L-valine degradation.</text>
</comment>
<dbReference type="NCBIfam" id="NF004127">
    <property type="entry name" value="PRK05617.1"/>
    <property type="match status" value="1"/>
</dbReference>
<dbReference type="InterPro" id="IPR029045">
    <property type="entry name" value="ClpP/crotonase-like_dom_sf"/>
</dbReference>
<evidence type="ECO:0000313" key="13">
    <source>
        <dbReference type="EMBL" id="CAH0385118.1"/>
    </source>
</evidence>
<keyword evidence="8" id="KW-0378">Hydrolase</keyword>
<dbReference type="CDD" id="cd06558">
    <property type="entry name" value="crotonase-like"/>
    <property type="match status" value="1"/>
</dbReference>
<organism evidence="13 14">
    <name type="scientific">Bemisia tabaci</name>
    <name type="common">Sweetpotato whitefly</name>
    <name type="synonym">Aleurodes tabaci</name>
    <dbReference type="NCBI Taxonomy" id="7038"/>
    <lineage>
        <taxon>Eukaryota</taxon>
        <taxon>Metazoa</taxon>
        <taxon>Ecdysozoa</taxon>
        <taxon>Arthropoda</taxon>
        <taxon>Hexapoda</taxon>
        <taxon>Insecta</taxon>
        <taxon>Pterygota</taxon>
        <taxon>Neoptera</taxon>
        <taxon>Paraneoptera</taxon>
        <taxon>Hemiptera</taxon>
        <taxon>Sternorrhyncha</taxon>
        <taxon>Aleyrodoidea</taxon>
        <taxon>Aleyrodidae</taxon>
        <taxon>Aleyrodinae</taxon>
        <taxon>Bemisia</taxon>
    </lineage>
</organism>
<evidence type="ECO:0000259" key="12">
    <source>
        <dbReference type="Pfam" id="PF16113"/>
    </source>
</evidence>
<evidence type="ECO:0000256" key="2">
    <source>
        <dbReference type="ARBA" id="ARBA00004173"/>
    </source>
</evidence>
<comment type="similarity">
    <text evidence="4">Belongs to the enoyl-CoA hydratase/isomerase family.</text>
</comment>
<protein>
    <recommendedName>
        <fullName evidence="6">3-hydroxyisobutyryl-CoA hydrolase, mitochondrial</fullName>
        <ecNumber evidence="5">3.1.2.4</ecNumber>
    </recommendedName>
    <alternativeName>
        <fullName evidence="11">3-hydroxyisobutyryl-coenzyme A hydrolase</fullName>
    </alternativeName>
</protein>
<dbReference type="Pfam" id="PF16113">
    <property type="entry name" value="ECH_2"/>
    <property type="match status" value="1"/>
</dbReference>
<dbReference type="Proteomes" id="UP001152759">
    <property type="component" value="Chromosome 2"/>
</dbReference>
<evidence type="ECO:0000256" key="9">
    <source>
        <dbReference type="ARBA" id="ARBA00023128"/>
    </source>
</evidence>
<feature type="domain" description="Enoyl-CoA hydratase/isomerase" evidence="12">
    <location>
        <begin position="82"/>
        <end position="407"/>
    </location>
</feature>
<comment type="function">
    <text evidence="10">Hydrolyzes 3-hydroxyisobutyryl-CoA (HIBYL-CoA), a saline catabolite. Has high activity toward isobutyryl-CoA. Could be an isobutyryl-CoA dehydrogenase that functions in valine catabolism. Also hydrolyzes 3-hydroxypropanoyl-CoA.</text>
</comment>
<keyword evidence="7" id="KW-0101">Branched-chain amino acid catabolism</keyword>
<evidence type="ECO:0000256" key="5">
    <source>
        <dbReference type="ARBA" id="ARBA00011915"/>
    </source>
</evidence>